<dbReference type="PANTHER" id="PTHR13847">
    <property type="entry name" value="SARCOSINE DEHYDROGENASE-RELATED"/>
    <property type="match status" value="1"/>
</dbReference>
<dbReference type="AlphaFoldDB" id="A0A318PRU0"/>
<evidence type="ECO:0000313" key="4">
    <source>
        <dbReference type="Proteomes" id="UP000248257"/>
    </source>
</evidence>
<evidence type="ECO:0000259" key="2">
    <source>
        <dbReference type="Pfam" id="PF01266"/>
    </source>
</evidence>
<organism evidence="3 4">
    <name type="scientific">Komagataeibacter xylinus</name>
    <name type="common">Gluconacetobacter xylinus</name>
    <dbReference type="NCBI Taxonomy" id="28448"/>
    <lineage>
        <taxon>Bacteria</taxon>
        <taxon>Pseudomonadati</taxon>
        <taxon>Pseudomonadota</taxon>
        <taxon>Alphaproteobacteria</taxon>
        <taxon>Acetobacterales</taxon>
        <taxon>Acetobacteraceae</taxon>
        <taxon>Komagataeibacter</taxon>
    </lineage>
</organism>
<protein>
    <submittedName>
        <fullName evidence="3">FAD-dependent oxidoreductase</fullName>
    </submittedName>
</protein>
<dbReference type="PANTHER" id="PTHR13847:SF289">
    <property type="entry name" value="GLYCINE OXIDASE"/>
    <property type="match status" value="1"/>
</dbReference>
<dbReference type="InterPro" id="IPR036188">
    <property type="entry name" value="FAD/NAD-bd_sf"/>
</dbReference>
<reference evidence="3 4" key="1">
    <citation type="submission" date="2017-07" db="EMBL/GenBank/DDBJ databases">
        <title>A draft genome sequence of Komagataeibacter xylinus LMG 1515.</title>
        <authorList>
            <person name="Skraban J."/>
            <person name="Cleenwerck I."/>
            <person name="Vandamme P."/>
            <person name="Trcek J."/>
        </authorList>
    </citation>
    <scope>NUCLEOTIDE SEQUENCE [LARGE SCALE GENOMIC DNA]</scope>
    <source>
        <strain evidence="3 4">LMG 1515</strain>
    </source>
</reference>
<accession>A0A318PRU0</accession>
<gene>
    <name evidence="3" type="ORF">CFR75_03065</name>
</gene>
<dbReference type="SUPFAM" id="SSF54373">
    <property type="entry name" value="FAD-linked reductases, C-terminal domain"/>
    <property type="match status" value="1"/>
</dbReference>
<evidence type="ECO:0000256" key="1">
    <source>
        <dbReference type="ARBA" id="ARBA00023002"/>
    </source>
</evidence>
<dbReference type="Pfam" id="PF01266">
    <property type="entry name" value="DAO"/>
    <property type="match status" value="1"/>
</dbReference>
<name>A0A318PRU0_KOMXY</name>
<dbReference type="GO" id="GO:0016491">
    <property type="term" value="F:oxidoreductase activity"/>
    <property type="evidence" value="ECO:0007669"/>
    <property type="project" value="UniProtKB-KW"/>
</dbReference>
<keyword evidence="1" id="KW-0560">Oxidoreductase</keyword>
<dbReference type="EMBL" id="NKUC01000004">
    <property type="protein sequence ID" value="PYD58059.1"/>
    <property type="molecule type" value="Genomic_DNA"/>
</dbReference>
<evidence type="ECO:0000313" key="3">
    <source>
        <dbReference type="EMBL" id="PYD58059.1"/>
    </source>
</evidence>
<dbReference type="InterPro" id="IPR006076">
    <property type="entry name" value="FAD-dep_OxRdtase"/>
</dbReference>
<proteinExistence type="predicted"/>
<dbReference type="OrthoDB" id="9815989at2"/>
<sequence length="425" mass="45418">MKVMSQHVVVVGSGIVGTVVSIALARKGHRVSVIGADQPDSCEMASYGNAGWLNPGSVVPLSMPGLWRKVPEYLLNANGPLTLRLSAVPQLASWLVRFMAAGCTPRRARAIAAALRPFLHDALERHEALAREAGVPEMIKGGGLLIVYPDRAAYGADALGWSMRRDNGVAWRELEGEELRTLCPGLSERYQFGALITDGGYCTSPGGYTSALATYAAGLGVTQVSGRVSGFRKSGGQVLAVEHAGGEIACDRVVIAGGIGTTELARMLSDTVPLVSERGYHVQVSAQDVALPVPTMMSDLKFGITPMGNEIRGAGQVEFARRGRAPDWRRARIILECIRASFPSARIESFEKVARWMGNRPSTPDCLPVIGVSPHASNVVYASGHGHLGLVSSPYTADIVADLIDGVSRTDIKPYDPARFCRFRL</sequence>
<dbReference type="Gene3D" id="3.50.50.60">
    <property type="entry name" value="FAD/NAD(P)-binding domain"/>
    <property type="match status" value="2"/>
</dbReference>
<comment type="caution">
    <text evidence="3">The sequence shown here is derived from an EMBL/GenBank/DDBJ whole genome shotgun (WGS) entry which is preliminary data.</text>
</comment>
<dbReference type="Gene3D" id="3.30.9.10">
    <property type="entry name" value="D-Amino Acid Oxidase, subunit A, domain 2"/>
    <property type="match status" value="1"/>
</dbReference>
<dbReference type="GO" id="GO:0005737">
    <property type="term" value="C:cytoplasm"/>
    <property type="evidence" value="ECO:0007669"/>
    <property type="project" value="TreeGrafter"/>
</dbReference>
<dbReference type="SUPFAM" id="SSF51905">
    <property type="entry name" value="FAD/NAD(P)-binding domain"/>
    <property type="match status" value="1"/>
</dbReference>
<dbReference type="Proteomes" id="UP000248257">
    <property type="component" value="Unassembled WGS sequence"/>
</dbReference>
<feature type="domain" description="FAD dependent oxidoreductase" evidence="2">
    <location>
        <begin position="7"/>
        <end position="403"/>
    </location>
</feature>
<keyword evidence="4" id="KW-1185">Reference proteome</keyword>
<dbReference type="STRING" id="1220579.GCA_001571345_00360"/>